<dbReference type="Gene3D" id="3.30.1130.10">
    <property type="match status" value="1"/>
</dbReference>
<protein>
    <submittedName>
        <fullName evidence="2">Dihydroneopterin aldolase</fullName>
    </submittedName>
</protein>
<feature type="domain" description="Dihydroneopterin aldolase/epimerase" evidence="1">
    <location>
        <begin position="3"/>
        <end position="105"/>
    </location>
</feature>
<name>A0ABT7QWU2_9BACT</name>
<dbReference type="InterPro" id="IPR006157">
    <property type="entry name" value="FolB_dom"/>
</dbReference>
<dbReference type="SMART" id="SM00905">
    <property type="entry name" value="FolB"/>
    <property type="match status" value="1"/>
</dbReference>
<keyword evidence="3" id="KW-1185">Reference proteome</keyword>
<sequence>MTIHIEALTFEAIIGLLDFERERPQRIIVDLEATYTYEDTFLDYAKIVEMITIHIKNKRYELLEDALLGIKEELLEHYHQITSLKLKISKPDIISECSVALSHFWEFNS</sequence>
<evidence type="ECO:0000313" key="2">
    <source>
        <dbReference type="EMBL" id="MDM5271302.1"/>
    </source>
</evidence>
<dbReference type="InterPro" id="IPR043133">
    <property type="entry name" value="GTP-CH-I_C/QueF"/>
</dbReference>
<dbReference type="EMBL" id="JAQIBD010000001">
    <property type="protein sequence ID" value="MDM5271302.1"/>
    <property type="molecule type" value="Genomic_DNA"/>
</dbReference>
<proteinExistence type="predicted"/>
<dbReference type="SUPFAM" id="SSF55620">
    <property type="entry name" value="Tetrahydrobiopterin biosynthesis enzymes-like"/>
    <property type="match status" value="1"/>
</dbReference>
<reference evidence="2" key="1">
    <citation type="submission" date="2023-01" db="EMBL/GenBank/DDBJ databases">
        <title>Sulfurovum sp. zt1-1 genome assembly.</title>
        <authorList>
            <person name="Wang J."/>
        </authorList>
    </citation>
    <scope>NUCLEOTIDE SEQUENCE</scope>
    <source>
        <strain evidence="2">Zt1-1</strain>
    </source>
</reference>
<evidence type="ECO:0000313" key="3">
    <source>
        <dbReference type="Proteomes" id="UP001169069"/>
    </source>
</evidence>
<evidence type="ECO:0000259" key="1">
    <source>
        <dbReference type="SMART" id="SM00905"/>
    </source>
</evidence>
<comment type="caution">
    <text evidence="2">The sequence shown here is derived from an EMBL/GenBank/DDBJ whole genome shotgun (WGS) entry which is preliminary data.</text>
</comment>
<dbReference type="Pfam" id="PF02152">
    <property type="entry name" value="FolB"/>
    <property type="match status" value="1"/>
</dbReference>
<dbReference type="RefSeq" id="WP_289412666.1">
    <property type="nucleotide sequence ID" value="NZ_JAQIBD010000001.1"/>
</dbReference>
<gene>
    <name evidence="2" type="ORF">PGH07_03855</name>
</gene>
<dbReference type="Proteomes" id="UP001169069">
    <property type="component" value="Unassembled WGS sequence"/>
</dbReference>
<dbReference type="NCBIfam" id="TIGR00526">
    <property type="entry name" value="folB_dom"/>
    <property type="match status" value="1"/>
</dbReference>
<accession>A0ABT7QWU2</accession>
<organism evidence="2 3">
    <name type="scientific">Sulfurovum zhangzhouensis</name>
    <dbReference type="NCBI Taxonomy" id="3019067"/>
    <lineage>
        <taxon>Bacteria</taxon>
        <taxon>Pseudomonadati</taxon>
        <taxon>Campylobacterota</taxon>
        <taxon>Epsilonproteobacteria</taxon>
        <taxon>Campylobacterales</taxon>
        <taxon>Sulfurovaceae</taxon>
        <taxon>Sulfurovum</taxon>
    </lineage>
</organism>